<evidence type="ECO:0000313" key="1">
    <source>
        <dbReference type="EMBL" id="CAG7817098.1"/>
    </source>
</evidence>
<comment type="caution">
    <text evidence="1">The sequence shown here is derived from an EMBL/GenBank/DDBJ whole genome shotgun (WGS) entry which is preliminary data.</text>
</comment>
<reference evidence="1" key="1">
    <citation type="submission" date="2021-06" db="EMBL/GenBank/DDBJ databases">
        <authorList>
            <person name="Hodson N. C."/>
            <person name="Mongue J. A."/>
            <person name="Jaron S. K."/>
        </authorList>
    </citation>
    <scope>NUCLEOTIDE SEQUENCE</scope>
</reference>
<evidence type="ECO:0000313" key="2">
    <source>
        <dbReference type="Proteomes" id="UP000708208"/>
    </source>
</evidence>
<organism evidence="1 2">
    <name type="scientific">Allacma fusca</name>
    <dbReference type="NCBI Taxonomy" id="39272"/>
    <lineage>
        <taxon>Eukaryota</taxon>
        <taxon>Metazoa</taxon>
        <taxon>Ecdysozoa</taxon>
        <taxon>Arthropoda</taxon>
        <taxon>Hexapoda</taxon>
        <taxon>Collembola</taxon>
        <taxon>Symphypleona</taxon>
        <taxon>Sminthuridae</taxon>
        <taxon>Allacma</taxon>
    </lineage>
</organism>
<protein>
    <submittedName>
        <fullName evidence="1">Uncharacterized protein</fullName>
    </submittedName>
</protein>
<gene>
    <name evidence="1" type="ORF">AFUS01_LOCUS27681</name>
</gene>
<dbReference type="Proteomes" id="UP000708208">
    <property type="component" value="Unassembled WGS sequence"/>
</dbReference>
<name>A0A8J2L7F0_9HEXA</name>
<keyword evidence="2" id="KW-1185">Reference proteome</keyword>
<sequence length="97" mass="10945">MTQKPGINLQVEVAHFENGNLVNQADKSVTITPTNQDLLYEIVFPPNTTHIEIKTVGIGTLYTQVSWTYHVNKPLPKKDFEILVTLIDDTPRTLGLR</sequence>
<dbReference type="AlphaFoldDB" id="A0A8J2L7F0"/>
<feature type="non-terminal residue" evidence="1">
    <location>
        <position position="1"/>
    </location>
</feature>
<dbReference type="EMBL" id="CAJVCH010385888">
    <property type="protein sequence ID" value="CAG7817098.1"/>
    <property type="molecule type" value="Genomic_DNA"/>
</dbReference>
<accession>A0A8J2L7F0</accession>
<proteinExistence type="predicted"/>